<dbReference type="GO" id="GO:0012505">
    <property type="term" value="C:endomembrane system"/>
    <property type="evidence" value="ECO:0007669"/>
    <property type="project" value="UniProtKB-SubCell"/>
</dbReference>
<keyword evidence="16" id="KW-1185">Reference proteome</keyword>
<evidence type="ECO:0000256" key="8">
    <source>
        <dbReference type="ARBA" id="ARBA00022970"/>
    </source>
</evidence>
<evidence type="ECO:0000256" key="6">
    <source>
        <dbReference type="ARBA" id="ARBA00022692"/>
    </source>
</evidence>
<evidence type="ECO:0000313" key="15">
    <source>
        <dbReference type="EMBL" id="KAL2331967.1"/>
    </source>
</evidence>
<evidence type="ECO:0000256" key="2">
    <source>
        <dbReference type="ARBA" id="ARBA00004236"/>
    </source>
</evidence>
<keyword evidence="8" id="KW-0029">Amino-acid transport</keyword>
<feature type="transmembrane region" description="Helical" evidence="13">
    <location>
        <begin position="126"/>
        <end position="146"/>
    </location>
</feature>
<feature type="transmembrane region" description="Helical" evidence="13">
    <location>
        <begin position="86"/>
        <end position="105"/>
    </location>
</feature>
<evidence type="ECO:0000256" key="11">
    <source>
        <dbReference type="ARBA" id="ARBA00023294"/>
    </source>
</evidence>
<evidence type="ECO:0000256" key="5">
    <source>
        <dbReference type="ARBA" id="ARBA00022475"/>
    </source>
</evidence>
<evidence type="ECO:0000256" key="4">
    <source>
        <dbReference type="ARBA" id="ARBA00022448"/>
    </source>
</evidence>
<dbReference type="AlphaFoldDB" id="A0ABD1M8J7"/>
<comment type="similarity">
    <text evidence="3">Belongs to the amino acid/polyamine transporter 2 family. Amino acid/auxin permease (AAAP) (TC 2.A.18.1) subfamily.</text>
</comment>
<comment type="caution">
    <text evidence="15">The sequence shown here is derived from an EMBL/GenBank/DDBJ whole genome shotgun (WGS) entry which is preliminary data.</text>
</comment>
<keyword evidence="7" id="KW-0769">Symport</keyword>
<evidence type="ECO:0000256" key="12">
    <source>
        <dbReference type="ARBA" id="ARBA00045588"/>
    </source>
</evidence>
<evidence type="ECO:0000256" key="3">
    <source>
        <dbReference type="ARBA" id="ARBA00005590"/>
    </source>
</evidence>
<dbReference type="InterPro" id="IPR013057">
    <property type="entry name" value="AA_transpt_TM"/>
</dbReference>
<accession>A0ABD1M8J7</accession>
<evidence type="ECO:0000256" key="9">
    <source>
        <dbReference type="ARBA" id="ARBA00022989"/>
    </source>
</evidence>
<dbReference type="GO" id="GO:0005886">
    <property type="term" value="C:plasma membrane"/>
    <property type="evidence" value="ECO:0007669"/>
    <property type="project" value="UniProtKB-SubCell"/>
</dbReference>
<dbReference type="Proteomes" id="UP001603857">
    <property type="component" value="Unassembled WGS sequence"/>
</dbReference>
<keyword evidence="11" id="KW-0927">Auxin signaling pathway</keyword>
<evidence type="ECO:0000259" key="14">
    <source>
        <dbReference type="Pfam" id="PF01490"/>
    </source>
</evidence>
<keyword evidence="4" id="KW-0813">Transport</keyword>
<evidence type="ECO:0000313" key="16">
    <source>
        <dbReference type="Proteomes" id="UP001603857"/>
    </source>
</evidence>
<dbReference type="GO" id="GO:0009734">
    <property type="term" value="P:auxin-activated signaling pathway"/>
    <property type="evidence" value="ECO:0007669"/>
    <property type="project" value="UniProtKB-KW"/>
</dbReference>
<proteinExistence type="inferred from homology"/>
<keyword evidence="9 13" id="KW-1133">Transmembrane helix</keyword>
<protein>
    <recommendedName>
        <fullName evidence="14">Amino acid transporter transmembrane domain-containing protein</fullName>
    </recommendedName>
</protein>
<comment type="subcellular location">
    <subcellularLocation>
        <location evidence="2">Cell membrane</location>
    </subcellularLocation>
    <subcellularLocation>
        <location evidence="1">Endomembrane system</location>
        <topology evidence="1">Multi-pass membrane protein</topology>
    </subcellularLocation>
</comment>
<name>A0ABD1M8J7_9FABA</name>
<keyword evidence="10 13" id="KW-0472">Membrane</keyword>
<keyword evidence="5" id="KW-1003">Cell membrane</keyword>
<evidence type="ECO:0000256" key="1">
    <source>
        <dbReference type="ARBA" id="ARBA00004127"/>
    </source>
</evidence>
<evidence type="ECO:0000256" key="7">
    <source>
        <dbReference type="ARBA" id="ARBA00022847"/>
    </source>
</evidence>
<sequence>MELGDNPFDRHANTLPKFGFKILSLDKVIDKSENDTHTMLPISTSAQEAENQDMLRNHFTTQKMQLLYLSSNQKDYSLKGDATSRLFGIFNAIAIIANTWGSGIIPEIQATLAPPIKGKMLKGLSACYVVLAFTFFSVAISGYWAFGNQAEGLIFSNFIDNNKPLAP</sequence>
<dbReference type="GO" id="GO:0006865">
    <property type="term" value="P:amino acid transport"/>
    <property type="evidence" value="ECO:0007669"/>
    <property type="project" value="UniProtKB-KW"/>
</dbReference>
<feature type="domain" description="Amino acid transporter transmembrane" evidence="14">
    <location>
        <begin position="69"/>
        <end position="160"/>
    </location>
</feature>
<gene>
    <name evidence="15" type="ORF">Fmac_019548</name>
</gene>
<organism evidence="15 16">
    <name type="scientific">Flemingia macrophylla</name>
    <dbReference type="NCBI Taxonomy" id="520843"/>
    <lineage>
        <taxon>Eukaryota</taxon>
        <taxon>Viridiplantae</taxon>
        <taxon>Streptophyta</taxon>
        <taxon>Embryophyta</taxon>
        <taxon>Tracheophyta</taxon>
        <taxon>Spermatophyta</taxon>
        <taxon>Magnoliopsida</taxon>
        <taxon>eudicotyledons</taxon>
        <taxon>Gunneridae</taxon>
        <taxon>Pentapetalae</taxon>
        <taxon>rosids</taxon>
        <taxon>fabids</taxon>
        <taxon>Fabales</taxon>
        <taxon>Fabaceae</taxon>
        <taxon>Papilionoideae</taxon>
        <taxon>50 kb inversion clade</taxon>
        <taxon>NPAAA clade</taxon>
        <taxon>indigoferoid/millettioid clade</taxon>
        <taxon>Phaseoleae</taxon>
        <taxon>Flemingia</taxon>
    </lineage>
</organism>
<dbReference type="GO" id="GO:0015293">
    <property type="term" value="F:symporter activity"/>
    <property type="evidence" value="ECO:0007669"/>
    <property type="project" value="UniProtKB-KW"/>
</dbReference>
<reference evidence="15 16" key="1">
    <citation type="submission" date="2024-08" db="EMBL/GenBank/DDBJ databases">
        <title>Insights into the chromosomal genome structure of Flemingia macrophylla.</title>
        <authorList>
            <person name="Ding Y."/>
            <person name="Zhao Y."/>
            <person name="Bi W."/>
            <person name="Wu M."/>
            <person name="Zhao G."/>
            <person name="Gong Y."/>
            <person name="Li W."/>
            <person name="Zhang P."/>
        </authorList>
    </citation>
    <scope>NUCLEOTIDE SEQUENCE [LARGE SCALE GENOMIC DNA]</scope>
    <source>
        <strain evidence="15">DYQJB</strain>
        <tissue evidence="15">Leaf</tissue>
    </source>
</reference>
<dbReference type="EMBL" id="JBGMDY010000006">
    <property type="protein sequence ID" value="KAL2331967.1"/>
    <property type="molecule type" value="Genomic_DNA"/>
</dbReference>
<keyword evidence="6 13" id="KW-0812">Transmembrane</keyword>
<evidence type="ECO:0000256" key="10">
    <source>
        <dbReference type="ARBA" id="ARBA00023136"/>
    </source>
</evidence>
<dbReference type="PANTHER" id="PTHR48017">
    <property type="entry name" value="OS05G0424000 PROTEIN-RELATED"/>
    <property type="match status" value="1"/>
</dbReference>
<dbReference type="Pfam" id="PF01490">
    <property type="entry name" value="Aa_trans"/>
    <property type="match status" value="1"/>
</dbReference>
<comment type="function">
    <text evidence="12">Carrier protein involved in proton-driven auxin influx. Mediates the formation of auxin gradient from developing leaves (site of auxin biosynthesis) to tips by contributing to the loading of auxin in vascular tissues and facilitating acropetal (base to tip) auxin transport within inner tissues of the root apex, and basipetal (tip to base) auxin transport within outer tissues of the root apex. May be involved in lateral roots and nodules formation.</text>
</comment>
<evidence type="ECO:0000256" key="13">
    <source>
        <dbReference type="SAM" id="Phobius"/>
    </source>
</evidence>